<evidence type="ECO:0000313" key="1">
    <source>
        <dbReference type="EMBL" id="MBH8565988.1"/>
    </source>
</evidence>
<dbReference type="AlphaFoldDB" id="A0A8J7LAY0"/>
<dbReference type="EMBL" id="JAECZC010000081">
    <property type="protein sequence ID" value="MBH8565988.1"/>
    <property type="molecule type" value="Genomic_DNA"/>
</dbReference>
<sequence>MANSIIFSELHTVGYQLFQDSETFLNDLSEIDSMAVYGGGVTACVTVGVTAGVTVGVTVGVTASLNTGLTATLTAGLTNSLTSSIGW</sequence>
<dbReference type="RefSeq" id="WP_198127767.1">
    <property type="nucleotide sequence ID" value="NZ_JAECZC010000081.1"/>
</dbReference>
<reference evidence="1 2" key="1">
    <citation type="journal article" date="2021" name="Int. J. Syst. Evol. Microbiol.">
        <title>Amazonocrinis nigriterrae gen. nov., sp. nov., Atlanticothrix silvestris gen. nov., sp. nov. and Dendronalium phyllosphericum gen. nov., sp. nov., nostocacean cyanobacteria from Brazilian environments.</title>
        <authorList>
            <person name="Alvarenga D.O."/>
            <person name="Andreote A.P.D."/>
            <person name="Branco L.H.Z."/>
            <person name="Delbaje E."/>
            <person name="Cruz R.B."/>
            <person name="Varani A.M."/>
            <person name="Fiore M.F."/>
        </authorList>
    </citation>
    <scope>NUCLEOTIDE SEQUENCE [LARGE SCALE GENOMIC DNA]</scope>
    <source>
        <strain evidence="1 2">CENA67</strain>
    </source>
</reference>
<accession>A0A8J7LAY0</accession>
<protein>
    <submittedName>
        <fullName evidence="1">Uncharacterized protein</fullName>
    </submittedName>
</protein>
<comment type="caution">
    <text evidence="1">The sequence shown here is derived from an EMBL/GenBank/DDBJ whole genome shotgun (WGS) entry which is preliminary data.</text>
</comment>
<proteinExistence type="predicted"/>
<name>A0A8J7LAY0_9NOST</name>
<gene>
    <name evidence="1" type="ORF">I8748_28140</name>
</gene>
<organism evidence="1 2">
    <name type="scientific">Amazonocrinis nigriterrae CENA67</name>
    <dbReference type="NCBI Taxonomy" id="2794033"/>
    <lineage>
        <taxon>Bacteria</taxon>
        <taxon>Bacillati</taxon>
        <taxon>Cyanobacteriota</taxon>
        <taxon>Cyanophyceae</taxon>
        <taxon>Nostocales</taxon>
        <taxon>Nostocaceae</taxon>
        <taxon>Amazonocrinis</taxon>
        <taxon>Amazonocrinis nigriterrae</taxon>
    </lineage>
</organism>
<evidence type="ECO:0000313" key="2">
    <source>
        <dbReference type="Proteomes" id="UP000632766"/>
    </source>
</evidence>
<keyword evidence="2" id="KW-1185">Reference proteome</keyword>
<dbReference type="Proteomes" id="UP000632766">
    <property type="component" value="Unassembled WGS sequence"/>
</dbReference>